<name>G2LFE8_CHLTF</name>
<keyword evidence="1" id="KW-0812">Transmembrane</keyword>
<dbReference type="Proteomes" id="UP000006791">
    <property type="component" value="Chromosome 1"/>
</dbReference>
<dbReference type="AlphaFoldDB" id="G2LFE8"/>
<dbReference type="STRING" id="981222.Cabther_A0106"/>
<gene>
    <name evidence="3" type="ordered locus">Cabther_A0106</name>
</gene>
<evidence type="ECO:0000259" key="2">
    <source>
        <dbReference type="Pfam" id="PF00535"/>
    </source>
</evidence>
<dbReference type="Pfam" id="PF00535">
    <property type="entry name" value="Glycos_transf_2"/>
    <property type="match status" value="1"/>
</dbReference>
<dbReference type="Gene3D" id="3.90.550.10">
    <property type="entry name" value="Spore Coat Polysaccharide Biosynthesis Protein SpsA, Chain A"/>
    <property type="match status" value="1"/>
</dbReference>
<dbReference type="InterPro" id="IPR050834">
    <property type="entry name" value="Glycosyltransf_2"/>
</dbReference>
<reference evidence="3 4" key="1">
    <citation type="journal article" date="2012" name="Environ. Microbiol.">
        <title>Complete genome of Candidatus Chloracidobacterium thermophilum, a chlorophyll-based photoheterotroph belonging to the phylum Acidobacteria.</title>
        <authorList>
            <person name="Garcia Costas A.M."/>
            <person name="Liu Z."/>
            <person name="Tomsho L.P."/>
            <person name="Schuster S.C."/>
            <person name="Ward D.M."/>
            <person name="Bryant D.A."/>
        </authorList>
    </citation>
    <scope>NUCLEOTIDE SEQUENCE [LARGE SCALE GENOMIC DNA]</scope>
    <source>
        <strain evidence="3 4">B</strain>
    </source>
</reference>
<evidence type="ECO:0000313" key="3">
    <source>
        <dbReference type="EMBL" id="AEP10881.1"/>
    </source>
</evidence>
<proteinExistence type="predicted"/>
<dbReference type="SUPFAM" id="SSF53448">
    <property type="entry name" value="Nucleotide-diphospho-sugar transferases"/>
    <property type="match status" value="1"/>
</dbReference>
<dbReference type="HOGENOM" id="CLU_044042_1_0_0"/>
<evidence type="ECO:0000256" key="1">
    <source>
        <dbReference type="SAM" id="Phobius"/>
    </source>
</evidence>
<dbReference type="KEGG" id="ctm:Cabther_A0106"/>
<feature type="domain" description="Glycosyltransferase 2-like" evidence="2">
    <location>
        <begin position="80"/>
        <end position="138"/>
    </location>
</feature>
<organism evidence="3 4">
    <name type="scientific">Chloracidobacterium thermophilum (strain B)</name>
    <dbReference type="NCBI Taxonomy" id="981222"/>
    <lineage>
        <taxon>Bacteria</taxon>
        <taxon>Pseudomonadati</taxon>
        <taxon>Acidobacteriota</taxon>
        <taxon>Terriglobia</taxon>
        <taxon>Terriglobales</taxon>
        <taxon>Acidobacteriaceae</taxon>
        <taxon>Chloracidobacterium</taxon>
    </lineage>
</organism>
<keyword evidence="3" id="KW-0808">Transferase</keyword>
<keyword evidence="1" id="KW-0472">Membrane</keyword>
<feature type="transmembrane region" description="Helical" evidence="1">
    <location>
        <begin position="29"/>
        <end position="53"/>
    </location>
</feature>
<dbReference type="InterPro" id="IPR001173">
    <property type="entry name" value="Glyco_trans_2-like"/>
</dbReference>
<keyword evidence="4" id="KW-1185">Reference proteome</keyword>
<accession>G2LFE8</accession>
<feature type="transmembrane region" description="Helical" evidence="1">
    <location>
        <begin position="385"/>
        <end position="410"/>
    </location>
</feature>
<dbReference type="PANTHER" id="PTHR43685">
    <property type="entry name" value="GLYCOSYLTRANSFERASE"/>
    <property type="match status" value="1"/>
</dbReference>
<keyword evidence="1" id="KW-1133">Transmembrane helix</keyword>
<protein>
    <submittedName>
        <fullName evidence="3">Glycosyltransferase, probably involved in cell wall biogenesis</fullName>
    </submittedName>
</protein>
<dbReference type="GO" id="GO:0016740">
    <property type="term" value="F:transferase activity"/>
    <property type="evidence" value="ECO:0007669"/>
    <property type="project" value="UniProtKB-KW"/>
</dbReference>
<dbReference type="EMBL" id="CP002514">
    <property type="protein sequence ID" value="AEP10881.1"/>
    <property type="molecule type" value="Genomic_DNA"/>
</dbReference>
<feature type="transmembrane region" description="Helical" evidence="1">
    <location>
        <begin position="422"/>
        <end position="443"/>
    </location>
</feature>
<dbReference type="InterPro" id="IPR029044">
    <property type="entry name" value="Nucleotide-diphossugar_trans"/>
</dbReference>
<evidence type="ECO:0000313" key="4">
    <source>
        <dbReference type="Proteomes" id="UP000006791"/>
    </source>
</evidence>
<sequence>MVDGALPAFFIVAAPGGIGFEFKLGLKSGATALVLAVLAAALLRLVSMGSSLWEIRQRWQRRAVEMEWTLPNSERIRPISIVVVVQGGREQVVEAVDRLLALDYPRFEVIVVSDGSPDGTLTCLREAFSLHPTSRIIQKSIPVQTEPTLYASTKHPRLTVVAKPETGREDSLNCGLNVSRYPLICALDTQVTLDADALIELARGFIENVTQTVAVSCLAEFYGDASTPSGSDIRLSADGIAPMYAPMQRSVSAAADQRPLDDLQRVDRATLFHVQWLLRAGVGNLAMLPGVVSLLKKAEIVAAGGYRTGYAADTLDLLLTAYRVRKSEETRRVLFLPEVIARIAPLDSLDETMQARATATQESFGIIVRHLGLTFSGQGDWRARLALPVFIVTVLFAPVWEWMAVILVDVAALAGGFTFDELVALLTLFLSIGLADSLGGLLCDEVSNRRRRSTGEILHLSLAAITHAVTFRWMMGLAQLRGMLAYISGRSIRETM</sequence>
<dbReference type="PANTHER" id="PTHR43685:SF2">
    <property type="entry name" value="GLYCOSYLTRANSFERASE 2-LIKE DOMAIN-CONTAINING PROTEIN"/>
    <property type="match status" value="1"/>
</dbReference>
<feature type="transmembrane region" description="Helical" evidence="1">
    <location>
        <begin position="455"/>
        <end position="475"/>
    </location>
</feature>